<feature type="domain" description="EGF-like" evidence="4">
    <location>
        <begin position="518"/>
        <end position="558"/>
    </location>
</feature>
<dbReference type="InterPro" id="IPR000742">
    <property type="entry name" value="EGF"/>
</dbReference>
<dbReference type="PROSITE" id="PS51257">
    <property type="entry name" value="PROKAR_LIPOPROTEIN"/>
    <property type="match status" value="1"/>
</dbReference>
<feature type="transmembrane region" description="Helical" evidence="2">
    <location>
        <begin position="719"/>
        <end position="739"/>
    </location>
</feature>
<dbReference type="Gene3D" id="2.60.120.260">
    <property type="entry name" value="Galactose-binding domain-like"/>
    <property type="match status" value="1"/>
</dbReference>
<organism evidence="5 6">
    <name type="scientific">Crassostrea virginica</name>
    <name type="common">Eastern oyster</name>
    <dbReference type="NCBI Taxonomy" id="6565"/>
    <lineage>
        <taxon>Eukaryota</taxon>
        <taxon>Metazoa</taxon>
        <taxon>Spiralia</taxon>
        <taxon>Lophotrochozoa</taxon>
        <taxon>Mollusca</taxon>
        <taxon>Bivalvia</taxon>
        <taxon>Autobranchia</taxon>
        <taxon>Pteriomorphia</taxon>
        <taxon>Ostreida</taxon>
        <taxon>Ostreoidea</taxon>
        <taxon>Ostreidae</taxon>
        <taxon>Crassostrea</taxon>
    </lineage>
</organism>
<dbReference type="PANTHER" id="PTHR24043">
    <property type="entry name" value="SCAVENGER RECEPTOR CLASS F"/>
    <property type="match status" value="1"/>
</dbReference>
<dbReference type="Proteomes" id="UP000694844">
    <property type="component" value="Chromosome 9"/>
</dbReference>
<accession>A0A8B8BTH0</accession>
<dbReference type="SMART" id="SM00181">
    <property type="entry name" value="EGF"/>
    <property type="match status" value="7"/>
</dbReference>
<dbReference type="Pfam" id="PF00053">
    <property type="entry name" value="EGF_laminin"/>
    <property type="match status" value="1"/>
</dbReference>
<feature type="domain" description="EGF-like" evidence="4">
    <location>
        <begin position="389"/>
        <end position="423"/>
    </location>
</feature>
<dbReference type="KEGG" id="cvn:111112708"/>
<protein>
    <submittedName>
        <fullName evidence="6">Protein draper-like</fullName>
    </submittedName>
</protein>
<evidence type="ECO:0000313" key="6">
    <source>
        <dbReference type="RefSeq" id="XP_022306149.1"/>
    </source>
</evidence>
<dbReference type="RefSeq" id="XP_022306149.1">
    <property type="nucleotide sequence ID" value="XM_022450441.1"/>
</dbReference>
<keyword evidence="2" id="KW-1133">Transmembrane helix</keyword>
<keyword evidence="3" id="KW-0732">Signal</keyword>
<evidence type="ECO:0000313" key="5">
    <source>
        <dbReference type="Proteomes" id="UP000694844"/>
    </source>
</evidence>
<evidence type="ECO:0000256" key="2">
    <source>
        <dbReference type="SAM" id="Phobius"/>
    </source>
</evidence>
<keyword evidence="2" id="KW-0472">Membrane</keyword>
<evidence type="ECO:0000259" key="4">
    <source>
        <dbReference type="SMART" id="SM00181"/>
    </source>
</evidence>
<dbReference type="InterPro" id="IPR002049">
    <property type="entry name" value="LE_dom"/>
</dbReference>
<feature type="domain" description="EGF-like" evidence="4">
    <location>
        <begin position="344"/>
        <end position="378"/>
    </location>
</feature>
<evidence type="ECO:0000256" key="3">
    <source>
        <dbReference type="SAM" id="SignalP"/>
    </source>
</evidence>
<keyword evidence="1" id="KW-0245">EGF-like domain</keyword>
<dbReference type="Gene3D" id="2.170.300.10">
    <property type="entry name" value="Tie2 ligand-binding domain superfamily"/>
    <property type="match status" value="3"/>
</dbReference>
<feature type="signal peptide" evidence="3">
    <location>
        <begin position="1"/>
        <end position="17"/>
    </location>
</feature>
<reference evidence="6" key="1">
    <citation type="submission" date="2025-08" db="UniProtKB">
        <authorList>
            <consortium name="RefSeq"/>
        </authorList>
    </citation>
    <scope>IDENTIFICATION</scope>
    <source>
        <tissue evidence="6">Whole sample</tissue>
    </source>
</reference>
<gene>
    <name evidence="6" type="primary">LOC111112708</name>
</gene>
<dbReference type="OrthoDB" id="5985440at2759"/>
<dbReference type="AlphaFoldDB" id="A0A8B8BTH0"/>
<proteinExistence type="predicted"/>
<dbReference type="InterPro" id="IPR008979">
    <property type="entry name" value="Galactose-bd-like_sf"/>
</dbReference>
<feature type="domain" description="EGF-like" evidence="4">
    <location>
        <begin position="479"/>
        <end position="513"/>
    </location>
</feature>
<keyword evidence="2" id="KW-0812">Transmembrane</keyword>
<feature type="chain" id="PRO_5034595007" evidence="3">
    <location>
        <begin position="18"/>
        <end position="786"/>
    </location>
</feature>
<dbReference type="PANTHER" id="PTHR24043:SF8">
    <property type="entry name" value="EGF-LIKE DOMAIN-CONTAINING PROTEIN"/>
    <property type="match status" value="1"/>
</dbReference>
<dbReference type="GO" id="GO:0005044">
    <property type="term" value="F:scavenger receptor activity"/>
    <property type="evidence" value="ECO:0007669"/>
    <property type="project" value="InterPro"/>
</dbReference>
<feature type="domain" description="EGF-like" evidence="4">
    <location>
        <begin position="243"/>
        <end position="275"/>
    </location>
</feature>
<dbReference type="SUPFAM" id="SSF49785">
    <property type="entry name" value="Galactose-binding domain-like"/>
    <property type="match status" value="1"/>
</dbReference>
<feature type="domain" description="EGF-like" evidence="4">
    <location>
        <begin position="625"/>
        <end position="663"/>
    </location>
</feature>
<keyword evidence="5" id="KW-1185">Reference proteome</keyword>
<feature type="domain" description="EGF-like" evidence="4">
    <location>
        <begin position="563"/>
        <end position="603"/>
    </location>
</feature>
<dbReference type="InterPro" id="IPR042635">
    <property type="entry name" value="MEGF10/SREC1/2-like"/>
</dbReference>
<name>A0A8B8BTH0_CRAVI</name>
<evidence type="ECO:0000256" key="1">
    <source>
        <dbReference type="ARBA" id="ARBA00022536"/>
    </source>
</evidence>
<sequence>MWKELCIFLLVITGCSGFVNLVHSQGFTGMAAMTGTPQSLSWTANKAIDGHTSQNYQSNSCAITKVDEDKLTKSYWKVWLTPKPFNIAYLEIYFRSDTYTRSTGFSIYTYNTQNFYPFIDPKHFIYHHDPMSGCPAPIMNVTVNDVTQGIVFINERPEGYTSNCHGDNTQFVGIGICEMKVMGCDPTRYSSECNLECPSKCKNRRCDAFNGSCIHGCSNPNALTVDCLECDDGKYIHNRMCVPCIGHCKNGAPCNKSTGRCDDGCDTHWTGDFCQQHTCPPHFYGSNCSTPCGQCNRSAVCNDEFGYCPDGCKPHWDGSRCDECANGYYDRDCKLCGHCKDKSPCNKVNGACESGCMPNFQSPLCKECVDGFYNSTCTAKCGRCKYNEYCNKQSGHCSRNCTGNFKPPLCQECIEGFYGEECNFHCGQCGQKEICDNRNGSCYHGCEPNFDGARCDICIDGRYNINCTAKCGQCVGDIPCNKRSGSCAMGCKPYFQSPLCQECVDGFYNSTCTAKCGHCKDNLPCNKQNGHCPRNCTGNFKQPLCQECLDGFYGEDCNKQCGHCRHGEVCDKRSGSCYSGCEPYFNGIRCDKCVDGFYGYNCKSSCGHCSVGRPCDKITGYCPSGCESKFHPPFCQVCEDGYISNYWGYCKECDDGFFGTNCLNKCGQCKDSLCDKKTGYCLNGCETVLRPPYCNADNTAIHRLIGIPMREKSNIKETALYVAIGILAALLVLSVGVIIHQRRQISGFLDNRRQTDNDQSPAQSQNYDNVTSSEDIHVYTTLDSVK</sequence>
<dbReference type="GeneID" id="111112708"/>